<dbReference type="Proteomes" id="UP001488838">
    <property type="component" value="Unassembled WGS sequence"/>
</dbReference>
<reference evidence="4 5" key="1">
    <citation type="journal article" date="2023" name="bioRxiv">
        <title>Conserved and derived expression patterns and positive selection on dental genes reveal complex evolutionary context of ever-growing rodent molars.</title>
        <authorList>
            <person name="Calamari Z.T."/>
            <person name="Song A."/>
            <person name="Cohen E."/>
            <person name="Akter M."/>
            <person name="Roy R.D."/>
            <person name="Hallikas O."/>
            <person name="Christensen M.M."/>
            <person name="Li P."/>
            <person name="Marangoni P."/>
            <person name="Jernvall J."/>
            <person name="Klein O.D."/>
        </authorList>
    </citation>
    <scope>NUCLEOTIDE SEQUENCE [LARGE SCALE GENOMIC DNA]</scope>
    <source>
        <strain evidence="4">V071</strain>
    </source>
</reference>
<keyword evidence="2" id="KW-0472">Membrane</keyword>
<dbReference type="InterPro" id="IPR027246">
    <property type="entry name" value="Porin_Euk/Tom40"/>
</dbReference>
<evidence type="ECO:0000313" key="4">
    <source>
        <dbReference type="EMBL" id="KAK7832399.1"/>
    </source>
</evidence>
<sequence>THLLAIVITMQQKKRLETVTNDMFKVLRKTIYRSKSCSTHLAPKDHVESESRTTEWNHSSKSDAVQMIHNLTVFAEVASCSGSLWRDPCYIEQETSHRKPPEQAWKWLQHPTADSWTTVHGCPKGYGFGLIKLNLKIMSKNGVEFTSPHFTNTETIKVNYSLETKYRWIEYGLTSTGTGNKDNIPCIEITKEDRGAGRLKLTFDSSFLPNTGEKR</sequence>
<proteinExistence type="predicted"/>
<keyword evidence="2" id="KW-1134">Transmembrane beta strand</keyword>
<keyword evidence="5" id="KW-1185">Reference proteome</keyword>
<comment type="subcellular location">
    <subcellularLocation>
        <location evidence="1">Mitochondrion outer membrane</location>
    </subcellularLocation>
</comment>
<gene>
    <name evidence="4" type="ORF">U0070_011847</name>
</gene>
<keyword evidence="2" id="KW-0812">Transmembrane</keyword>
<accession>A0AAW0JZD1</accession>
<evidence type="ECO:0000313" key="5">
    <source>
        <dbReference type="Proteomes" id="UP001488838"/>
    </source>
</evidence>
<keyword evidence="3" id="KW-1000">Mitochondrion outer membrane</keyword>
<dbReference type="AlphaFoldDB" id="A0AAW0JZD1"/>
<name>A0AAW0JZD1_MYOGA</name>
<dbReference type="GO" id="GO:0055085">
    <property type="term" value="P:transmembrane transport"/>
    <property type="evidence" value="ECO:0007669"/>
    <property type="project" value="InterPro"/>
</dbReference>
<evidence type="ECO:0000256" key="1">
    <source>
        <dbReference type="ARBA" id="ARBA00004294"/>
    </source>
</evidence>
<dbReference type="EMBL" id="JBBHLL010000010">
    <property type="protein sequence ID" value="KAK7832399.1"/>
    <property type="molecule type" value="Genomic_DNA"/>
</dbReference>
<dbReference type="Pfam" id="PF01459">
    <property type="entry name" value="Porin_3"/>
    <property type="match status" value="1"/>
</dbReference>
<evidence type="ECO:0000256" key="3">
    <source>
        <dbReference type="ARBA" id="ARBA00022787"/>
    </source>
</evidence>
<dbReference type="Gene3D" id="2.40.160.10">
    <property type="entry name" value="Porin"/>
    <property type="match status" value="1"/>
</dbReference>
<dbReference type="GO" id="GO:0005741">
    <property type="term" value="C:mitochondrial outer membrane"/>
    <property type="evidence" value="ECO:0007669"/>
    <property type="project" value="UniProtKB-SubCell"/>
</dbReference>
<organism evidence="4 5">
    <name type="scientific">Myodes glareolus</name>
    <name type="common">Bank vole</name>
    <name type="synonym">Clethrionomys glareolus</name>
    <dbReference type="NCBI Taxonomy" id="447135"/>
    <lineage>
        <taxon>Eukaryota</taxon>
        <taxon>Metazoa</taxon>
        <taxon>Chordata</taxon>
        <taxon>Craniata</taxon>
        <taxon>Vertebrata</taxon>
        <taxon>Euteleostomi</taxon>
        <taxon>Mammalia</taxon>
        <taxon>Eutheria</taxon>
        <taxon>Euarchontoglires</taxon>
        <taxon>Glires</taxon>
        <taxon>Rodentia</taxon>
        <taxon>Myomorpha</taxon>
        <taxon>Muroidea</taxon>
        <taxon>Cricetidae</taxon>
        <taxon>Arvicolinae</taxon>
        <taxon>Myodes</taxon>
    </lineage>
</organism>
<feature type="non-terminal residue" evidence="4">
    <location>
        <position position="1"/>
    </location>
</feature>
<evidence type="ECO:0000256" key="2">
    <source>
        <dbReference type="ARBA" id="ARBA00022452"/>
    </source>
</evidence>
<keyword evidence="3" id="KW-0496">Mitochondrion</keyword>
<protein>
    <submittedName>
        <fullName evidence="4">Uncharacterized protein</fullName>
    </submittedName>
</protein>
<comment type="caution">
    <text evidence="4">The sequence shown here is derived from an EMBL/GenBank/DDBJ whole genome shotgun (WGS) entry which is preliminary data.</text>
</comment>
<dbReference type="InterPro" id="IPR023614">
    <property type="entry name" value="Porin_dom_sf"/>
</dbReference>